<accession>A0A9W8AYU2</accession>
<dbReference type="OrthoDB" id="415023at2759"/>
<proteinExistence type="predicted"/>
<comment type="caution">
    <text evidence="2">The sequence shown here is derived from an EMBL/GenBank/DDBJ whole genome shotgun (WGS) entry which is preliminary data.</text>
</comment>
<dbReference type="EMBL" id="JANBQB010000562">
    <property type="protein sequence ID" value="KAJ1975149.1"/>
    <property type="molecule type" value="Genomic_DNA"/>
</dbReference>
<evidence type="ECO:0000313" key="3">
    <source>
        <dbReference type="Proteomes" id="UP001151582"/>
    </source>
</evidence>
<evidence type="ECO:0000313" key="2">
    <source>
        <dbReference type="EMBL" id="KAJ1975149.1"/>
    </source>
</evidence>
<reference evidence="2" key="1">
    <citation type="submission" date="2022-07" db="EMBL/GenBank/DDBJ databases">
        <title>Phylogenomic reconstructions and comparative analyses of Kickxellomycotina fungi.</title>
        <authorList>
            <person name="Reynolds N.K."/>
            <person name="Stajich J.E."/>
            <person name="Barry K."/>
            <person name="Grigoriev I.V."/>
            <person name="Crous P."/>
            <person name="Smith M.E."/>
        </authorList>
    </citation>
    <scope>NUCLEOTIDE SEQUENCE</scope>
    <source>
        <strain evidence="2">RSA 567</strain>
    </source>
</reference>
<sequence length="128" mass="14350">MSDTPPTSNAGTAAAAVETKDELLARQRKESRDLVAKTTALRKEARGNKKRKKELLQEIETLEAELKERHAQELAQWETLANKDSTAATESGIESAMDNMSFYRENLEDQAAKRISKNQKEKVCLAML</sequence>
<name>A0A9W8AYU2_9FUNG</name>
<feature type="region of interest" description="Disordered" evidence="1">
    <location>
        <begin position="24"/>
        <end position="52"/>
    </location>
</feature>
<protein>
    <submittedName>
        <fullName evidence="2">Uncharacterized protein</fullName>
    </submittedName>
</protein>
<dbReference type="Proteomes" id="UP001151582">
    <property type="component" value="Unassembled WGS sequence"/>
</dbReference>
<organism evidence="2 3">
    <name type="scientific">Dimargaris verticillata</name>
    <dbReference type="NCBI Taxonomy" id="2761393"/>
    <lineage>
        <taxon>Eukaryota</taxon>
        <taxon>Fungi</taxon>
        <taxon>Fungi incertae sedis</taxon>
        <taxon>Zoopagomycota</taxon>
        <taxon>Kickxellomycotina</taxon>
        <taxon>Dimargaritomycetes</taxon>
        <taxon>Dimargaritales</taxon>
        <taxon>Dimargaritaceae</taxon>
        <taxon>Dimargaris</taxon>
    </lineage>
</organism>
<dbReference type="AlphaFoldDB" id="A0A9W8AYU2"/>
<gene>
    <name evidence="2" type="ORF">H4R34_004443</name>
</gene>
<evidence type="ECO:0000256" key="1">
    <source>
        <dbReference type="SAM" id="MobiDB-lite"/>
    </source>
</evidence>
<keyword evidence="3" id="KW-1185">Reference proteome</keyword>
<feature type="compositionally biased region" description="Basic and acidic residues" evidence="1">
    <location>
        <begin position="24"/>
        <end position="47"/>
    </location>
</feature>